<dbReference type="Proteomes" id="UP000285258">
    <property type="component" value="Unassembled WGS sequence"/>
</dbReference>
<dbReference type="AlphaFoldDB" id="A0A423UGV9"/>
<proteinExistence type="predicted"/>
<dbReference type="InterPro" id="IPR006076">
    <property type="entry name" value="FAD-dep_OxRdtase"/>
</dbReference>
<dbReference type="SUPFAM" id="SSF51905">
    <property type="entry name" value="FAD/NAD(P)-binding domain"/>
    <property type="match status" value="2"/>
</dbReference>
<dbReference type="InterPro" id="IPR041854">
    <property type="entry name" value="BFD-like_2Fe2S-bd_dom_sf"/>
</dbReference>
<dbReference type="GO" id="GO:0016491">
    <property type="term" value="F:oxidoreductase activity"/>
    <property type="evidence" value="ECO:0007669"/>
    <property type="project" value="InterPro"/>
</dbReference>
<dbReference type="InterPro" id="IPR007419">
    <property type="entry name" value="BFD-like_2Fe2S-bd_dom"/>
</dbReference>
<dbReference type="InterPro" id="IPR036188">
    <property type="entry name" value="FAD/NAD-bd_sf"/>
</dbReference>
<reference evidence="6" key="1">
    <citation type="submission" date="2018-05" db="EMBL/GenBank/DDBJ databases">
        <title>Genome Sequencing of selected type strains of the family Eggerthellaceae.</title>
        <authorList>
            <person name="Danylec N."/>
            <person name="Stoll D.A."/>
            <person name="Doetsch A."/>
            <person name="Huch M."/>
        </authorList>
    </citation>
    <scope>NUCLEOTIDE SEQUENCE [LARGE SCALE GENOMIC DNA]</scope>
    <source>
        <strain evidence="6">DSM 27213</strain>
    </source>
</reference>
<dbReference type="Gene3D" id="1.10.10.1100">
    <property type="entry name" value="BFD-like [2Fe-2S]-binding domain"/>
    <property type="match status" value="1"/>
</dbReference>
<feature type="domain" description="FAD dependent oxidoreductase" evidence="2">
    <location>
        <begin position="10"/>
        <end position="370"/>
    </location>
</feature>
<dbReference type="EMBL" id="QIBW01000028">
    <property type="protein sequence ID" value="ROT87949.1"/>
    <property type="molecule type" value="Genomic_DNA"/>
</dbReference>
<evidence type="ECO:0000259" key="3">
    <source>
        <dbReference type="Pfam" id="PF04324"/>
    </source>
</evidence>
<accession>A0A423UGV9</accession>
<protein>
    <submittedName>
        <fullName evidence="5">FAD-dependent oxidoreductase</fullName>
    </submittedName>
</protein>
<dbReference type="SUPFAM" id="SSF54373">
    <property type="entry name" value="FAD-linked reductases, C-terminal domain"/>
    <property type="match status" value="1"/>
</dbReference>
<dbReference type="Pfam" id="PF07992">
    <property type="entry name" value="Pyr_redox_2"/>
    <property type="match status" value="1"/>
</dbReference>
<dbReference type="Pfam" id="PF01266">
    <property type="entry name" value="DAO"/>
    <property type="match status" value="1"/>
</dbReference>
<dbReference type="PANTHER" id="PTHR42720">
    <property type="entry name" value="GLYCEROL-3-PHOSPHATE DEHYDROGENASE"/>
    <property type="match status" value="1"/>
</dbReference>
<dbReference type="Gene3D" id="3.50.50.60">
    <property type="entry name" value="FAD/NAD(P)-binding domain"/>
    <property type="match status" value="3"/>
</dbReference>
<feature type="domain" description="BFD-like [2Fe-2S]-binding" evidence="3">
    <location>
        <begin position="416"/>
        <end position="469"/>
    </location>
</feature>
<dbReference type="InterPro" id="IPR023753">
    <property type="entry name" value="FAD/NAD-binding_dom"/>
</dbReference>
<feature type="region of interest" description="Disordered" evidence="1">
    <location>
        <begin position="998"/>
        <end position="1032"/>
    </location>
</feature>
<name>A0A423UGV9_9ACTN</name>
<dbReference type="PRINTS" id="PR00368">
    <property type="entry name" value="FADPNR"/>
</dbReference>
<dbReference type="PRINTS" id="PR00411">
    <property type="entry name" value="PNDRDTASEI"/>
</dbReference>
<dbReference type="InterPro" id="IPR052745">
    <property type="entry name" value="G3P_Oxidase/Oxidoreductase"/>
</dbReference>
<evidence type="ECO:0000259" key="4">
    <source>
        <dbReference type="Pfam" id="PF07992"/>
    </source>
</evidence>
<dbReference type="RefSeq" id="WP_096228285.1">
    <property type="nucleotide sequence ID" value="NZ_CP168029.1"/>
</dbReference>
<dbReference type="CDD" id="cd19946">
    <property type="entry name" value="GlpA-like_Fer2_BFD-like"/>
    <property type="match status" value="1"/>
</dbReference>
<gene>
    <name evidence="5" type="ORF">DMP12_13895</name>
</gene>
<evidence type="ECO:0000313" key="5">
    <source>
        <dbReference type="EMBL" id="ROT87949.1"/>
    </source>
</evidence>
<sequence>MDTFEELSYDVVVVGAGIAGAACARELSRYRLDVAVLEAGNDVACGATRANSGIVHAGYDPVPGTLKARYNREGSRLFARWADELGFAYRRNGSLVLAFTDEELASVRALVARAAENGVEGVRELDAAEVRALEPAVAPSAKGALLAETGALCDPYEVALACLEQAAEHGARLFFGERVVGIGRSGQAGEGGPDGSGGRYLVSTSSGARIACRAVVNAAGVHADELNNLVSALKLRIVPRRGEYLLYDTDQGGAFSHTVFQAPSRAGKGVLVTPTVHGNLLVGPNAVEQGSKEDVSTSAEGLAFVLEAARRTWPDAGTRGVIANFAGLRASCAEGDFVIGQPDDAPGFFNVACFDSPGLTSAPAVAVDVAAGVAGLLGASPRPDFDPRRRHAVPFSGMGEEERARAIAADPRAGHVVCRCCEVTEAEVVAALHGPVPVLSLDALKWRTRATMGRCHGGFCSPEIAKIVARETGTAPDALDKRLPGSPLVAAARPDYAALARIEGEGGLAAGAHALSGAAGRGTDTVGSLADAPYVAGSPYDVVVVGGGAAGMAAARAAADAEARRVLLVDREAKLGGILKQCVHNGFGLHRFGEELTGPEYAAREAAALEGRPAAVGGEAGAQDAPGATACVEVLLGASVLSVDAARADAGELVVRAVSGAGVHVLRARAVVLATGSRERGAGALNLAGSRPSGVFSAGSAQNFMNLQGCLPGRRAVILGSGDIGLIMARRLASQGAQVEGVYELMPHPSGLRRNIVQCLDDFGIPLHLSRTVVRLEGAGRLEAVHIAHVDPATLKPVPGTERRVACDTLLLSVGLIPENEVAKTAGAALDAVTGGPRVDNRLATGVPGLFACGNALHVHDLVDHASAEGESAGAAAAAYARRVALGGHAAGEGARGTALPVAAVTAVPVLPDEGVRYVVPQAIDPATGADEDVTLSLRVSRALRGPRFFVEGVAADGSVRTVKKAKTMVAVPAEMVQIKLSGADVAGLSSLHVRVEGRPDDAPPSVASQAAALQAARGADKRPDVAGGGAE</sequence>
<dbReference type="Pfam" id="PF04324">
    <property type="entry name" value="Fer2_BFD"/>
    <property type="match status" value="1"/>
</dbReference>
<feature type="domain" description="FAD/NAD(P)-binding" evidence="4">
    <location>
        <begin position="540"/>
        <end position="870"/>
    </location>
</feature>
<organism evidence="5 6">
    <name type="scientific">Gordonibacter urolithinfaciens</name>
    <dbReference type="NCBI Taxonomy" id="1335613"/>
    <lineage>
        <taxon>Bacteria</taxon>
        <taxon>Bacillati</taxon>
        <taxon>Actinomycetota</taxon>
        <taxon>Coriobacteriia</taxon>
        <taxon>Eggerthellales</taxon>
        <taxon>Eggerthellaceae</taxon>
        <taxon>Gordonibacter</taxon>
    </lineage>
</organism>
<feature type="compositionally biased region" description="Low complexity" evidence="1">
    <location>
        <begin position="1004"/>
        <end position="1017"/>
    </location>
</feature>
<evidence type="ECO:0000259" key="2">
    <source>
        <dbReference type="Pfam" id="PF01266"/>
    </source>
</evidence>
<evidence type="ECO:0000313" key="6">
    <source>
        <dbReference type="Proteomes" id="UP000285258"/>
    </source>
</evidence>
<dbReference type="PANTHER" id="PTHR42720:SF1">
    <property type="entry name" value="GLYCEROL 3-PHOSPHATE OXIDASE"/>
    <property type="match status" value="1"/>
</dbReference>
<dbReference type="Gene3D" id="3.30.9.10">
    <property type="entry name" value="D-Amino Acid Oxidase, subunit A, domain 2"/>
    <property type="match status" value="1"/>
</dbReference>
<comment type="caution">
    <text evidence="5">The sequence shown here is derived from an EMBL/GenBank/DDBJ whole genome shotgun (WGS) entry which is preliminary data.</text>
</comment>
<evidence type="ECO:0000256" key="1">
    <source>
        <dbReference type="SAM" id="MobiDB-lite"/>
    </source>
</evidence>